<proteinExistence type="predicted"/>
<reference evidence="1" key="1">
    <citation type="submission" date="2023-07" db="EMBL/GenBank/DDBJ databases">
        <title>draft genome sequence of fig (Ficus carica).</title>
        <authorList>
            <person name="Takahashi T."/>
            <person name="Nishimura K."/>
        </authorList>
    </citation>
    <scope>NUCLEOTIDE SEQUENCE</scope>
</reference>
<name>A0AA88D621_FICCA</name>
<sequence length="161" mass="17979">MRLQWPRFLSKLEPDRAQEPCTARIDSTGHMTSVLTGVSSTLDTAYTNKVSSLAATRDTRWRAWTGGLPAQLPADYSFHALQSTPLDVVTLLSDDASRNNICNHQFNRDDCPRLNSFHLGHLNWCLDSCLAHLHNPSRHGATTTTLWSTSDRNVQPIASHL</sequence>
<protein>
    <submittedName>
        <fullName evidence="1">Uncharacterized protein</fullName>
    </submittedName>
</protein>
<keyword evidence="2" id="KW-1185">Reference proteome</keyword>
<dbReference type="AlphaFoldDB" id="A0AA88D621"/>
<dbReference type="EMBL" id="BTGU01000015">
    <property type="protein sequence ID" value="GMN43002.1"/>
    <property type="molecule type" value="Genomic_DNA"/>
</dbReference>
<organism evidence="1 2">
    <name type="scientific">Ficus carica</name>
    <name type="common">Common fig</name>
    <dbReference type="NCBI Taxonomy" id="3494"/>
    <lineage>
        <taxon>Eukaryota</taxon>
        <taxon>Viridiplantae</taxon>
        <taxon>Streptophyta</taxon>
        <taxon>Embryophyta</taxon>
        <taxon>Tracheophyta</taxon>
        <taxon>Spermatophyta</taxon>
        <taxon>Magnoliopsida</taxon>
        <taxon>eudicotyledons</taxon>
        <taxon>Gunneridae</taxon>
        <taxon>Pentapetalae</taxon>
        <taxon>rosids</taxon>
        <taxon>fabids</taxon>
        <taxon>Rosales</taxon>
        <taxon>Moraceae</taxon>
        <taxon>Ficeae</taxon>
        <taxon>Ficus</taxon>
    </lineage>
</organism>
<comment type="caution">
    <text evidence="1">The sequence shown here is derived from an EMBL/GenBank/DDBJ whole genome shotgun (WGS) entry which is preliminary data.</text>
</comment>
<evidence type="ECO:0000313" key="2">
    <source>
        <dbReference type="Proteomes" id="UP001187192"/>
    </source>
</evidence>
<dbReference type="Proteomes" id="UP001187192">
    <property type="component" value="Unassembled WGS sequence"/>
</dbReference>
<evidence type="ECO:0000313" key="1">
    <source>
        <dbReference type="EMBL" id="GMN43002.1"/>
    </source>
</evidence>
<gene>
    <name evidence="1" type="ORF">TIFTF001_012203</name>
</gene>
<accession>A0AA88D621</accession>